<evidence type="ECO:0000313" key="2">
    <source>
        <dbReference type="Proteomes" id="UP000034764"/>
    </source>
</evidence>
<evidence type="ECO:0008006" key="3">
    <source>
        <dbReference type="Google" id="ProtNLM"/>
    </source>
</evidence>
<gene>
    <name evidence="1" type="ORF">UT53_C0023G0001</name>
</gene>
<comment type="caution">
    <text evidence="1">The sequence shown here is derived from an EMBL/GenBank/DDBJ whole genome shotgun (WGS) entry which is preliminary data.</text>
</comment>
<feature type="non-terminal residue" evidence="1">
    <location>
        <position position="1"/>
    </location>
</feature>
<accession>A0A0G0RLG8</accession>
<sequence>IQYMSKSKTNGRYSLELLFGSKARVKILKFMFRNYPGDVSIKDLTNRIQEPHQTVKKEVELLHSIGLLKKT</sequence>
<organism evidence="1 2">
    <name type="scientific">Candidatus Yanofskybacteria bacterium GW2011_GWD2_39_48</name>
    <dbReference type="NCBI Taxonomy" id="1619031"/>
    <lineage>
        <taxon>Bacteria</taxon>
        <taxon>Candidatus Yanofskyibacteriota</taxon>
    </lineage>
</organism>
<protein>
    <recommendedName>
        <fullName evidence="3">Transcriptional regulator</fullName>
    </recommendedName>
</protein>
<evidence type="ECO:0000313" key="1">
    <source>
        <dbReference type="EMBL" id="KKR23335.1"/>
    </source>
</evidence>
<reference evidence="1 2" key="1">
    <citation type="journal article" date="2015" name="Nature">
        <title>rRNA introns, odd ribosomes, and small enigmatic genomes across a large radiation of phyla.</title>
        <authorList>
            <person name="Brown C.T."/>
            <person name="Hug L.A."/>
            <person name="Thomas B.C."/>
            <person name="Sharon I."/>
            <person name="Castelle C.J."/>
            <person name="Singh A."/>
            <person name="Wilkins M.J."/>
            <person name="Williams K.H."/>
            <person name="Banfield J.F."/>
        </authorList>
    </citation>
    <scope>NUCLEOTIDE SEQUENCE [LARGE SCALE GENOMIC DNA]</scope>
</reference>
<dbReference type="Proteomes" id="UP000034764">
    <property type="component" value="Unassembled WGS sequence"/>
</dbReference>
<name>A0A0G0RLG8_9BACT</name>
<proteinExistence type="predicted"/>
<dbReference type="EMBL" id="LBXD01000023">
    <property type="protein sequence ID" value="KKR23335.1"/>
    <property type="molecule type" value="Genomic_DNA"/>
</dbReference>
<dbReference type="AlphaFoldDB" id="A0A0G0RLG8"/>